<protein>
    <recommendedName>
        <fullName evidence="6">Zn(2)-C6 fungal-type domain-containing protein</fullName>
    </recommendedName>
</protein>
<dbReference type="Proteomes" id="UP000266188">
    <property type="component" value="Unassembled WGS sequence"/>
</dbReference>
<dbReference type="PANTHER" id="PTHR38791">
    <property type="entry name" value="ZN(II)2CYS6 TRANSCRIPTION FACTOR (EUROFUNG)-RELATED-RELATED"/>
    <property type="match status" value="1"/>
</dbReference>
<keyword evidence="3" id="KW-0804">Transcription</keyword>
<feature type="compositionally biased region" description="Polar residues" evidence="5">
    <location>
        <begin position="86"/>
        <end position="100"/>
    </location>
</feature>
<dbReference type="OrthoDB" id="4491390at2759"/>
<dbReference type="SUPFAM" id="SSF57701">
    <property type="entry name" value="Zn2/Cys6 DNA-binding domain"/>
    <property type="match status" value="1"/>
</dbReference>
<proteinExistence type="predicted"/>
<dbReference type="CDD" id="cd00067">
    <property type="entry name" value="GAL4"/>
    <property type="match status" value="1"/>
</dbReference>
<organism evidence="7 8">
    <name type="scientific">Aspergillus sclerotialis</name>
    <dbReference type="NCBI Taxonomy" id="2070753"/>
    <lineage>
        <taxon>Eukaryota</taxon>
        <taxon>Fungi</taxon>
        <taxon>Dikarya</taxon>
        <taxon>Ascomycota</taxon>
        <taxon>Pezizomycotina</taxon>
        <taxon>Eurotiomycetes</taxon>
        <taxon>Eurotiomycetidae</taxon>
        <taxon>Eurotiales</taxon>
        <taxon>Aspergillaceae</taxon>
        <taxon>Aspergillus</taxon>
        <taxon>Aspergillus subgen. Polypaecilum</taxon>
    </lineage>
</organism>
<evidence type="ECO:0000256" key="1">
    <source>
        <dbReference type="ARBA" id="ARBA00023015"/>
    </source>
</evidence>
<keyword evidence="2" id="KW-0238">DNA-binding</keyword>
<feature type="compositionally biased region" description="Low complexity" evidence="5">
    <location>
        <begin position="61"/>
        <end position="85"/>
    </location>
</feature>
<dbReference type="InterPro" id="IPR021858">
    <property type="entry name" value="Fun_TF"/>
</dbReference>
<dbReference type="InterPro" id="IPR053175">
    <property type="entry name" value="DHMBA_Reg_Transcription_Factor"/>
</dbReference>
<dbReference type="STRING" id="2070753.A0A3A2ZGD7"/>
<keyword evidence="8" id="KW-1185">Reference proteome</keyword>
<evidence type="ECO:0000259" key="6">
    <source>
        <dbReference type="PROSITE" id="PS50048"/>
    </source>
</evidence>
<evidence type="ECO:0000256" key="3">
    <source>
        <dbReference type="ARBA" id="ARBA00023163"/>
    </source>
</evidence>
<keyword evidence="1" id="KW-0805">Transcription regulation</keyword>
<dbReference type="GO" id="GO:0003677">
    <property type="term" value="F:DNA binding"/>
    <property type="evidence" value="ECO:0007669"/>
    <property type="project" value="UniProtKB-KW"/>
</dbReference>
<dbReference type="InterPro" id="IPR001138">
    <property type="entry name" value="Zn2Cys6_DnaBD"/>
</dbReference>
<dbReference type="EMBL" id="MVGC01000178">
    <property type="protein sequence ID" value="RJE22248.1"/>
    <property type="molecule type" value="Genomic_DNA"/>
</dbReference>
<feature type="region of interest" description="Disordered" evidence="5">
    <location>
        <begin position="58"/>
        <end position="100"/>
    </location>
</feature>
<sequence>MVYGGKPSTGCFLCRKRKIKCDEAFPECRNCLIYGKPCPGYRQDAIFRNETEKIQKLVKRSSSSGSASATASSCSPTTTTTDRSSPVSQTSQALSWSGSDSGINSPLALRRLSDSSWEERAVCYFFDQYTTALGEPGEGDCMNHLQFLPSLYSQCMDNPSSCLRWAVDATALITLGNEAKVPSLDVKARKSYGMALRGLRQALQSRTQAVQDETFAAVVLLSLFEDITGERNGLSSSHTAGFELLMKLRGESQLGHQLGRDLFSFAYAHTHIEILALGDKPRFNTEWIPGLLNSSDPVHRLIVTASKLSELFLKASSTPPAVEADLPSKFASWIDSCKTLDFELAQWGQNVPELWLPLIVNSQQGDSLITYQRIPMAAIWNYYRALRIVLQRLILELHHTLATLAGANGPVPDDPMALNVIQEMITDVCRSIPFSLGDVDTLGNPIKSLEGKPQIRAFHGYTLLWPFWYVLSSGLATPEQNQQIRSVLARVGSAQGIKLALILAEAPADQYHQNPLLTKAMKHSL</sequence>
<dbReference type="PANTHER" id="PTHR38791:SF12">
    <property type="entry name" value="TRANSCRIPTION FACTOR DOMAIN-CONTAINING PROTEIN-RELATED"/>
    <property type="match status" value="1"/>
</dbReference>
<dbReference type="AlphaFoldDB" id="A0A3A2ZGD7"/>
<evidence type="ECO:0000313" key="7">
    <source>
        <dbReference type="EMBL" id="RJE22248.1"/>
    </source>
</evidence>
<accession>A0A3A2ZGD7</accession>
<evidence type="ECO:0000256" key="2">
    <source>
        <dbReference type="ARBA" id="ARBA00023125"/>
    </source>
</evidence>
<feature type="domain" description="Zn(2)-C6 fungal-type" evidence="6">
    <location>
        <begin position="10"/>
        <end position="38"/>
    </location>
</feature>
<gene>
    <name evidence="7" type="ORF">PHISCL_05427</name>
</gene>
<evidence type="ECO:0000256" key="4">
    <source>
        <dbReference type="ARBA" id="ARBA00023242"/>
    </source>
</evidence>
<name>A0A3A2ZGD7_9EURO</name>
<reference evidence="8" key="1">
    <citation type="submission" date="2017-02" db="EMBL/GenBank/DDBJ databases">
        <authorList>
            <person name="Tafer H."/>
            <person name="Lopandic K."/>
        </authorList>
    </citation>
    <scope>NUCLEOTIDE SEQUENCE [LARGE SCALE GENOMIC DNA]</scope>
    <source>
        <strain evidence="8">CBS 366.77</strain>
    </source>
</reference>
<evidence type="ECO:0000313" key="8">
    <source>
        <dbReference type="Proteomes" id="UP000266188"/>
    </source>
</evidence>
<dbReference type="SMART" id="SM00066">
    <property type="entry name" value="GAL4"/>
    <property type="match status" value="1"/>
</dbReference>
<dbReference type="GO" id="GO:0008270">
    <property type="term" value="F:zinc ion binding"/>
    <property type="evidence" value="ECO:0007669"/>
    <property type="project" value="InterPro"/>
</dbReference>
<dbReference type="Pfam" id="PF11951">
    <property type="entry name" value="Fungal_trans_2"/>
    <property type="match status" value="1"/>
</dbReference>
<evidence type="ECO:0000256" key="5">
    <source>
        <dbReference type="SAM" id="MobiDB-lite"/>
    </source>
</evidence>
<dbReference type="Pfam" id="PF00172">
    <property type="entry name" value="Zn_clus"/>
    <property type="match status" value="1"/>
</dbReference>
<comment type="caution">
    <text evidence="7">The sequence shown here is derived from an EMBL/GenBank/DDBJ whole genome shotgun (WGS) entry which is preliminary data.</text>
</comment>
<dbReference type="GO" id="GO:0000981">
    <property type="term" value="F:DNA-binding transcription factor activity, RNA polymerase II-specific"/>
    <property type="evidence" value="ECO:0007669"/>
    <property type="project" value="InterPro"/>
</dbReference>
<dbReference type="PROSITE" id="PS50048">
    <property type="entry name" value="ZN2_CY6_FUNGAL_2"/>
    <property type="match status" value="1"/>
</dbReference>
<dbReference type="InterPro" id="IPR036864">
    <property type="entry name" value="Zn2-C6_fun-type_DNA-bd_sf"/>
</dbReference>
<keyword evidence="4" id="KW-0539">Nucleus</keyword>
<dbReference type="PROSITE" id="PS00463">
    <property type="entry name" value="ZN2_CY6_FUNGAL_1"/>
    <property type="match status" value="1"/>
</dbReference>
<dbReference type="Gene3D" id="4.10.240.10">
    <property type="entry name" value="Zn(2)-C6 fungal-type DNA-binding domain"/>
    <property type="match status" value="1"/>
</dbReference>